<evidence type="ECO:0000313" key="4">
    <source>
        <dbReference type="Proteomes" id="UP001604336"/>
    </source>
</evidence>
<feature type="region of interest" description="Disordered" evidence="1">
    <location>
        <begin position="202"/>
        <end position="231"/>
    </location>
</feature>
<accession>A0ABD1VWD4</accession>
<dbReference type="PANTHER" id="PTHR31973:SF187">
    <property type="entry name" value="MUTATOR TRANSPOSASE MUDRA PROTEIN"/>
    <property type="match status" value="1"/>
</dbReference>
<dbReference type="PANTHER" id="PTHR31973">
    <property type="entry name" value="POLYPROTEIN, PUTATIVE-RELATED"/>
    <property type="match status" value="1"/>
</dbReference>
<organism evidence="3 4">
    <name type="scientific">Abeliophyllum distichum</name>
    <dbReference type="NCBI Taxonomy" id="126358"/>
    <lineage>
        <taxon>Eukaryota</taxon>
        <taxon>Viridiplantae</taxon>
        <taxon>Streptophyta</taxon>
        <taxon>Embryophyta</taxon>
        <taxon>Tracheophyta</taxon>
        <taxon>Spermatophyta</taxon>
        <taxon>Magnoliopsida</taxon>
        <taxon>eudicotyledons</taxon>
        <taxon>Gunneridae</taxon>
        <taxon>Pentapetalae</taxon>
        <taxon>asterids</taxon>
        <taxon>lamiids</taxon>
        <taxon>Lamiales</taxon>
        <taxon>Oleaceae</taxon>
        <taxon>Forsythieae</taxon>
        <taxon>Abeliophyllum</taxon>
    </lineage>
</organism>
<proteinExistence type="predicted"/>
<reference evidence="4" key="1">
    <citation type="submission" date="2024-07" db="EMBL/GenBank/DDBJ databases">
        <title>Two chromosome-level genome assemblies of Korean endemic species Abeliophyllum distichum and Forsythia ovata (Oleaceae).</title>
        <authorList>
            <person name="Jang H."/>
        </authorList>
    </citation>
    <scope>NUCLEOTIDE SEQUENCE [LARGE SCALE GENOMIC DNA]</scope>
</reference>
<dbReference type="Proteomes" id="UP001604336">
    <property type="component" value="Unassembled WGS sequence"/>
</dbReference>
<name>A0ABD1VWD4_9LAMI</name>
<dbReference type="EMBL" id="JBFOLK010000001">
    <property type="protein sequence ID" value="KAL2541719.1"/>
    <property type="molecule type" value="Genomic_DNA"/>
</dbReference>
<protein>
    <submittedName>
        <fullName evidence="3">SWIM-type domain-containing protein</fullName>
    </submittedName>
</protein>
<feature type="domain" description="Zinc finger PMZ-type" evidence="2">
    <location>
        <begin position="52"/>
        <end position="79"/>
    </location>
</feature>
<evidence type="ECO:0000256" key="1">
    <source>
        <dbReference type="SAM" id="MobiDB-lite"/>
    </source>
</evidence>
<sequence>MKRGAKDLCPKIEIKLLNNIEIAGRNEVDWNRGSQLYVKSRNDEFVIDIYARTCACSRWDLTGNPCGYACAAIMHYRVDLSKYVNDCYKVHTYLNCYENIVMPINGEKLWHIVEKDHIKPLSWIVCKKGRRQKKKRRQIEEIVINQASSTSNIKNKGSVVMTCSVCMLTRHNKRYHEQYDAPHEDWYANIPEDEMQNINDQPQTMSKHQSMRNNKKSSAAPDQQPSPSSFQFMPTLVVGLSKTTVYNKSGSSIDNLDSSRVGKEKAMALTDIIEEDIVM</sequence>
<keyword evidence="4" id="KW-1185">Reference proteome</keyword>
<evidence type="ECO:0000313" key="3">
    <source>
        <dbReference type="EMBL" id="KAL2541719.1"/>
    </source>
</evidence>
<dbReference type="AlphaFoldDB" id="A0ABD1VWD4"/>
<dbReference type="InterPro" id="IPR006564">
    <property type="entry name" value="Znf_PMZ"/>
</dbReference>
<comment type="caution">
    <text evidence="3">The sequence shown here is derived from an EMBL/GenBank/DDBJ whole genome shotgun (WGS) entry which is preliminary data.</text>
</comment>
<feature type="compositionally biased region" description="Low complexity" evidence="1">
    <location>
        <begin position="217"/>
        <end position="231"/>
    </location>
</feature>
<dbReference type="SMART" id="SM00575">
    <property type="entry name" value="ZnF_PMZ"/>
    <property type="match status" value="1"/>
</dbReference>
<evidence type="ECO:0000259" key="2">
    <source>
        <dbReference type="SMART" id="SM00575"/>
    </source>
</evidence>
<gene>
    <name evidence="3" type="ORF">Adt_02697</name>
</gene>